<dbReference type="AlphaFoldDB" id="A0A8H7D9Z0"/>
<dbReference type="SUPFAM" id="SSF52047">
    <property type="entry name" value="RNI-like"/>
    <property type="match status" value="1"/>
</dbReference>
<reference evidence="1" key="1">
    <citation type="submission" date="2020-05" db="EMBL/GenBank/DDBJ databases">
        <title>Mycena genomes resolve the evolution of fungal bioluminescence.</title>
        <authorList>
            <person name="Tsai I.J."/>
        </authorList>
    </citation>
    <scope>NUCLEOTIDE SEQUENCE</scope>
    <source>
        <strain evidence="1">160909Yilan</strain>
    </source>
</reference>
<proteinExistence type="predicted"/>
<gene>
    <name evidence="1" type="ORF">MSAN_01093600</name>
</gene>
<sequence>MPHAVDETRLPVERPPDEVLALIFKAAADSPLSRGDTPAPLTISYVSRRWRAVALSSPEIWTTIRISARHHLSDVSLFLERSAPLHFRLSINTESCARDWDAHRIFDILLPHVHRCSALALCANAEDLRDWSRILQNQNQLEFVRILSVSIHSYAPDELWGPPASLLDFAALCTGLRWLRLSAGPRMTFAQRLNPLQLTKLDVRCTWDGAFVRHVCYHSPVLEALVLRDYSACVFDGAAPTRLPSLTSLALEYRDTALAEGLINLAHFVELPNLIHLAIEGSTIPDVGYPLRRWETRREFRRLKMLSLQNVICRRPIDRNILAALSANITHLQLMDGHSCPFNDAEIRAIYRNLRAVETPRGIHMPLSQILREKVIVRDIPAVSGQLMCGELDFYLQSDGSMGEFERDPPVHLCSDLCDLHNLGPWREVRSAAEYVSKTSMMSRFAGLDGELGYLG</sequence>
<protein>
    <submittedName>
        <fullName evidence="1">F-box domain-containing protein</fullName>
    </submittedName>
</protein>
<comment type="caution">
    <text evidence="1">The sequence shown here is derived from an EMBL/GenBank/DDBJ whole genome shotgun (WGS) entry which is preliminary data.</text>
</comment>
<name>A0A8H7D9Z0_9AGAR</name>
<dbReference type="EMBL" id="JACAZH010000007">
    <property type="protein sequence ID" value="KAF7364333.1"/>
    <property type="molecule type" value="Genomic_DNA"/>
</dbReference>
<dbReference type="Gene3D" id="1.20.1280.50">
    <property type="match status" value="1"/>
</dbReference>
<dbReference type="Proteomes" id="UP000623467">
    <property type="component" value="Unassembled WGS sequence"/>
</dbReference>
<organism evidence="1 2">
    <name type="scientific">Mycena sanguinolenta</name>
    <dbReference type="NCBI Taxonomy" id="230812"/>
    <lineage>
        <taxon>Eukaryota</taxon>
        <taxon>Fungi</taxon>
        <taxon>Dikarya</taxon>
        <taxon>Basidiomycota</taxon>
        <taxon>Agaricomycotina</taxon>
        <taxon>Agaricomycetes</taxon>
        <taxon>Agaricomycetidae</taxon>
        <taxon>Agaricales</taxon>
        <taxon>Marasmiineae</taxon>
        <taxon>Mycenaceae</taxon>
        <taxon>Mycena</taxon>
    </lineage>
</organism>
<accession>A0A8H7D9Z0</accession>
<dbReference type="Gene3D" id="3.80.10.10">
    <property type="entry name" value="Ribonuclease Inhibitor"/>
    <property type="match status" value="1"/>
</dbReference>
<evidence type="ECO:0000313" key="2">
    <source>
        <dbReference type="Proteomes" id="UP000623467"/>
    </source>
</evidence>
<evidence type="ECO:0000313" key="1">
    <source>
        <dbReference type="EMBL" id="KAF7364333.1"/>
    </source>
</evidence>
<dbReference type="InterPro" id="IPR032675">
    <property type="entry name" value="LRR_dom_sf"/>
</dbReference>
<dbReference type="OrthoDB" id="2973282at2759"/>
<keyword evidence="2" id="KW-1185">Reference proteome</keyword>